<evidence type="ECO:0000313" key="2">
    <source>
        <dbReference type="Proteomes" id="UP001249394"/>
    </source>
</evidence>
<name>A0ABY9TZN2_STRVL</name>
<protein>
    <submittedName>
        <fullName evidence="1">Uncharacterized protein</fullName>
    </submittedName>
</protein>
<evidence type="ECO:0000313" key="1">
    <source>
        <dbReference type="EMBL" id="WND15871.1"/>
    </source>
</evidence>
<sequence>MLQRIPGKFEVLVFRRRLASLPCQAPAPLFQLVGAPHQKVFLSPLRTEVEFKLLGAWAEVLSAVVGRELSALTCRVSQVRRAWRMTASAHTRTKCRAVSSPSVGWSGWNHCLSILKG</sequence>
<reference evidence="1 2" key="1">
    <citation type="submission" date="2023-09" db="EMBL/GenBank/DDBJ databases">
        <title>The genome sequence of Streptomyces anthocyanicus.</title>
        <authorList>
            <person name="Mo P."/>
        </authorList>
    </citation>
    <scope>NUCLEOTIDE SEQUENCE [LARGE SCALE GENOMIC DNA]</scope>
    <source>
        <strain evidence="1 2">JCM 4387</strain>
    </source>
</reference>
<dbReference type="Proteomes" id="UP001249394">
    <property type="component" value="Chromosome"/>
</dbReference>
<keyword evidence="2" id="KW-1185">Reference proteome</keyword>
<proteinExistence type="predicted"/>
<organism evidence="1 2">
    <name type="scientific">Streptomyces violaceus</name>
    <name type="common">Streptomyces venezuelae</name>
    <dbReference type="NCBI Taxonomy" id="1936"/>
    <lineage>
        <taxon>Bacteria</taxon>
        <taxon>Bacillati</taxon>
        <taxon>Actinomycetota</taxon>
        <taxon>Actinomycetes</taxon>
        <taxon>Kitasatosporales</taxon>
        <taxon>Streptomycetaceae</taxon>
        <taxon>Streptomyces</taxon>
    </lineage>
</organism>
<dbReference type="EMBL" id="CP134213">
    <property type="protein sequence ID" value="WND15871.1"/>
    <property type="molecule type" value="Genomic_DNA"/>
</dbReference>
<accession>A0ABY9TZN2</accession>
<gene>
    <name evidence="1" type="ORF">RI060_00070</name>
</gene>